<keyword evidence="3" id="KW-1185">Reference proteome</keyword>
<evidence type="ECO:0008006" key="4">
    <source>
        <dbReference type="Google" id="ProtNLM"/>
    </source>
</evidence>
<comment type="caution">
    <text evidence="2">The sequence shown here is derived from an EMBL/GenBank/DDBJ whole genome shotgun (WGS) entry which is preliminary data.</text>
</comment>
<reference evidence="2 3" key="1">
    <citation type="submission" date="2020-04" db="EMBL/GenBank/DDBJ databases">
        <authorList>
            <person name="De Canck E."/>
        </authorList>
    </citation>
    <scope>NUCLEOTIDE SEQUENCE [LARGE SCALE GENOMIC DNA]</scope>
    <source>
        <strain evidence="2 3">LMG 3415</strain>
    </source>
</reference>
<dbReference type="RefSeq" id="WP_180098737.1">
    <property type="nucleotide sequence ID" value="NZ_CADIKR010000002.1"/>
</dbReference>
<gene>
    <name evidence="2" type="ORF">LMG3415_02464</name>
</gene>
<feature type="chain" id="PRO_5045900542" description="DUF2946 domain-containing protein" evidence="1">
    <location>
        <begin position="33"/>
        <end position="152"/>
    </location>
</feature>
<keyword evidence="1" id="KW-0732">Signal</keyword>
<dbReference type="EMBL" id="CADIKR010000002">
    <property type="protein sequence ID" value="CAB3861383.1"/>
    <property type="molecule type" value="Genomic_DNA"/>
</dbReference>
<organism evidence="2 3">
    <name type="scientific">Achromobacter mucicolens</name>
    <dbReference type="NCBI Taxonomy" id="1389922"/>
    <lineage>
        <taxon>Bacteria</taxon>
        <taxon>Pseudomonadati</taxon>
        <taxon>Pseudomonadota</taxon>
        <taxon>Betaproteobacteria</taxon>
        <taxon>Burkholderiales</taxon>
        <taxon>Alcaligenaceae</taxon>
        <taxon>Achromobacter</taxon>
    </lineage>
</organism>
<proteinExistence type="predicted"/>
<evidence type="ECO:0000256" key="1">
    <source>
        <dbReference type="SAM" id="SignalP"/>
    </source>
</evidence>
<evidence type="ECO:0000313" key="2">
    <source>
        <dbReference type="EMBL" id="CAB3861383.1"/>
    </source>
</evidence>
<sequence>MYRCATAARRWVSLFAAALFVFQALIASAALAGAGGAGGAGGSPVFGATTIICTASGPRVVTIGQEGAIPGSIPGAHQYATPDAAQHSGAMPHCCVAGCAMLGGASLPALWLLAWLLPSLAQPDAPPATHDTHFSSALARLPQQPRAPPSAA</sequence>
<dbReference type="Proteomes" id="UP000507140">
    <property type="component" value="Unassembled WGS sequence"/>
</dbReference>
<evidence type="ECO:0000313" key="3">
    <source>
        <dbReference type="Proteomes" id="UP000507140"/>
    </source>
</evidence>
<protein>
    <recommendedName>
        <fullName evidence="4">DUF2946 domain-containing protein</fullName>
    </recommendedName>
</protein>
<name>A0ABM8LCZ9_9BURK</name>
<feature type="signal peptide" evidence="1">
    <location>
        <begin position="1"/>
        <end position="32"/>
    </location>
</feature>
<accession>A0ABM8LCZ9</accession>